<reference evidence="2 3" key="1">
    <citation type="submission" date="2016-11" db="EMBL/GenBank/DDBJ databases">
        <title>Description of two novel members of the family Erysipelotrichaceae: Ileibacterium lipovorans gen. nov., sp. nov. and Dubosiella newyorkensis, gen. nov., sp. nov.</title>
        <authorList>
            <person name="Cox L.M."/>
            <person name="Sohn J."/>
            <person name="Tyrrell K.L."/>
            <person name="Citron D.M."/>
            <person name="Lawson P.A."/>
            <person name="Patel N.B."/>
            <person name="Iizumi T."/>
            <person name="Perez-Perez G.I."/>
            <person name="Goldstein E.J."/>
            <person name="Blaser M.J."/>
        </authorList>
    </citation>
    <scope>NUCLEOTIDE SEQUENCE [LARGE SCALE GENOMIC DNA]</scope>
    <source>
        <strain evidence="2 3">NYU-BL-A4</strain>
    </source>
</reference>
<dbReference type="InterPro" id="IPR001387">
    <property type="entry name" value="Cro/C1-type_HTH"/>
</dbReference>
<organism evidence="2 3">
    <name type="scientific">Dubosiella newyorkensis</name>
    <dbReference type="NCBI Taxonomy" id="1862672"/>
    <lineage>
        <taxon>Bacteria</taxon>
        <taxon>Bacillati</taxon>
        <taxon>Bacillota</taxon>
        <taxon>Erysipelotrichia</taxon>
        <taxon>Erysipelotrichales</taxon>
        <taxon>Erysipelotrichaceae</taxon>
        <taxon>Dubosiella</taxon>
    </lineage>
</organism>
<dbReference type="STRING" id="1862672.BO225_02675"/>
<comment type="caution">
    <text evidence="2">The sequence shown here is derived from an EMBL/GenBank/DDBJ whole genome shotgun (WGS) entry which is preliminary data.</text>
</comment>
<accession>A0A1U7NPJ8</accession>
<dbReference type="AlphaFoldDB" id="A0A1U7NPJ8"/>
<feature type="domain" description="HTH cro/C1-type" evidence="1">
    <location>
        <begin position="21"/>
        <end position="63"/>
    </location>
</feature>
<dbReference type="RefSeq" id="WP_076340748.1">
    <property type="nucleotide sequence ID" value="NZ_CAPDDE010000054.1"/>
</dbReference>
<name>A0A1U7NPJ8_9FIRM</name>
<gene>
    <name evidence="2" type="ORF">BO225_02675</name>
</gene>
<protein>
    <recommendedName>
        <fullName evidence="1">HTH cro/C1-type domain-containing protein</fullName>
    </recommendedName>
</protein>
<evidence type="ECO:0000313" key="2">
    <source>
        <dbReference type="EMBL" id="OLU47563.1"/>
    </source>
</evidence>
<dbReference type="InterPro" id="IPR010982">
    <property type="entry name" value="Lambda_DNA-bd_dom_sf"/>
</dbReference>
<dbReference type="GO" id="GO:0003677">
    <property type="term" value="F:DNA binding"/>
    <property type="evidence" value="ECO:0007669"/>
    <property type="project" value="InterPro"/>
</dbReference>
<proteinExistence type="predicted"/>
<evidence type="ECO:0000259" key="1">
    <source>
        <dbReference type="PROSITE" id="PS50943"/>
    </source>
</evidence>
<dbReference type="GeneID" id="78274851"/>
<dbReference type="CDD" id="cd00093">
    <property type="entry name" value="HTH_XRE"/>
    <property type="match status" value="1"/>
</dbReference>
<dbReference type="EMBL" id="MPKA01000045">
    <property type="protein sequence ID" value="OLU47563.1"/>
    <property type="molecule type" value="Genomic_DNA"/>
</dbReference>
<dbReference type="PROSITE" id="PS50943">
    <property type="entry name" value="HTH_CROC1"/>
    <property type="match status" value="1"/>
</dbReference>
<evidence type="ECO:0000313" key="3">
    <source>
        <dbReference type="Proteomes" id="UP000186705"/>
    </source>
</evidence>
<dbReference type="OrthoDB" id="1969474at2"/>
<keyword evidence="3" id="KW-1185">Reference proteome</keyword>
<dbReference type="Proteomes" id="UP000186705">
    <property type="component" value="Unassembled WGS sequence"/>
</dbReference>
<sequence>MKEFAEVYEEVSQGKSVRVYEMADFCQIAPQSLYQILNGKRKPTSGDLVLRIAEYLQLRPKEREKLVNSYFMTIIGKDVYIRRKSVTNFFDSYKEGIGDLRFFRTSTIEELPNLMTISNTLDLAQLVYNMFFETKKEVLCMYLPSTFPILANLVRSYEKEGGQLHIEHIFGINRQKQDTELENSTLRTLQNLIPIYMGTTDFKSYYFYEDMDSFMYPFPYYILSHAGLIQIASDFKNAILIKDEKIQSLYYAHFNAQRKYSTPFNVELTKSNQIMKNSLYYWQNNQESVVSYRYYPFLYPLLDEELLKETTMGMDPDFLAESIEYMDCVRAKLEAYPSKLLFTFEGIQKFMKFGYLGDIDSMTENTFNLRDRKEIIGRLIDKYDEYGYVMLKGMFGGIDPLIQLMVTPSRGYVQIFNEHKQSVFLGIRNEKVLFLFKDYLENIPENLVYTPQEAKQLLKRLLE</sequence>
<dbReference type="SUPFAM" id="SSF47413">
    <property type="entry name" value="lambda repressor-like DNA-binding domains"/>
    <property type="match status" value="1"/>
</dbReference>